<protein>
    <submittedName>
        <fullName evidence="1">Uncharacterized protein</fullName>
    </submittedName>
</protein>
<dbReference type="Proteomes" id="UP000199650">
    <property type="component" value="Unassembled WGS sequence"/>
</dbReference>
<evidence type="ECO:0000313" key="1">
    <source>
        <dbReference type="EMBL" id="SEW07562.1"/>
    </source>
</evidence>
<dbReference type="EMBL" id="FOJB01000001">
    <property type="protein sequence ID" value="SEW07562.1"/>
    <property type="molecule type" value="Genomic_DNA"/>
</dbReference>
<dbReference type="AlphaFoldDB" id="A0A1I0P0L9"/>
<reference evidence="1 2" key="1">
    <citation type="submission" date="2016-10" db="EMBL/GenBank/DDBJ databases">
        <authorList>
            <person name="de Groot N.N."/>
        </authorList>
    </citation>
    <scope>NUCLEOTIDE SEQUENCE [LARGE SCALE GENOMIC DNA]</scope>
    <source>
        <strain evidence="1 2">DSM 29439</strain>
    </source>
</reference>
<sequence>MYARITPYKMKPGSKAAATKIMESLKDKIMALPGQKSFLNVMNDDEGSGYVISTTELAEMSPETGEKVKALWSAFSEYLVDEPKAHSFTVIANWKA</sequence>
<organism evidence="1 2">
    <name type="scientific">Aliiroseovarius sediminilitoris</name>
    <dbReference type="NCBI Taxonomy" id="1173584"/>
    <lineage>
        <taxon>Bacteria</taxon>
        <taxon>Pseudomonadati</taxon>
        <taxon>Pseudomonadota</taxon>
        <taxon>Alphaproteobacteria</taxon>
        <taxon>Rhodobacterales</taxon>
        <taxon>Paracoccaceae</taxon>
        <taxon>Aliiroseovarius</taxon>
    </lineage>
</organism>
<name>A0A1I0P0L9_9RHOB</name>
<evidence type="ECO:0000313" key="2">
    <source>
        <dbReference type="Proteomes" id="UP000199650"/>
    </source>
</evidence>
<proteinExistence type="predicted"/>
<gene>
    <name evidence="1" type="ORF">SAMN05444851_1248</name>
</gene>
<keyword evidence="2" id="KW-1185">Reference proteome</keyword>
<dbReference type="OrthoDB" id="7107824at2"/>
<accession>A0A1I0P0L9</accession>